<protein>
    <submittedName>
        <fullName evidence="2">Uncharacterized protein</fullName>
    </submittedName>
</protein>
<sequence>MVRPRADNWPSHLLEAEEQKTTRPPTRQRWVDRVHRDLDMLGILNSEELVTDRDRWREVVDAAKDLKVENRHEATGQKEPGDQKMAEMMNGVDVA</sequence>
<evidence type="ECO:0000256" key="1">
    <source>
        <dbReference type="SAM" id="MobiDB-lite"/>
    </source>
</evidence>
<organism evidence="2 3">
    <name type="scientific">Cinara cedri</name>
    <dbReference type="NCBI Taxonomy" id="506608"/>
    <lineage>
        <taxon>Eukaryota</taxon>
        <taxon>Metazoa</taxon>
        <taxon>Ecdysozoa</taxon>
        <taxon>Arthropoda</taxon>
        <taxon>Hexapoda</taxon>
        <taxon>Insecta</taxon>
        <taxon>Pterygota</taxon>
        <taxon>Neoptera</taxon>
        <taxon>Paraneoptera</taxon>
        <taxon>Hemiptera</taxon>
        <taxon>Sternorrhyncha</taxon>
        <taxon>Aphidomorpha</taxon>
        <taxon>Aphidoidea</taxon>
        <taxon>Aphididae</taxon>
        <taxon>Lachninae</taxon>
        <taxon>Cinara</taxon>
    </lineage>
</organism>
<dbReference type="Proteomes" id="UP000325440">
    <property type="component" value="Unassembled WGS sequence"/>
</dbReference>
<keyword evidence="3" id="KW-1185">Reference proteome</keyword>
<dbReference type="AlphaFoldDB" id="A0A5E4N5T1"/>
<reference evidence="2 3" key="1">
    <citation type="submission" date="2019-08" db="EMBL/GenBank/DDBJ databases">
        <authorList>
            <person name="Alioto T."/>
            <person name="Alioto T."/>
            <person name="Gomez Garrido J."/>
        </authorList>
    </citation>
    <scope>NUCLEOTIDE SEQUENCE [LARGE SCALE GENOMIC DNA]</scope>
</reference>
<name>A0A5E4N5T1_9HEMI</name>
<feature type="region of interest" description="Disordered" evidence="1">
    <location>
        <begin position="1"/>
        <end position="26"/>
    </location>
</feature>
<dbReference type="OrthoDB" id="8055231at2759"/>
<accession>A0A5E4N5T1</accession>
<dbReference type="EMBL" id="CABPRJ010001900">
    <property type="protein sequence ID" value="VVC40065.1"/>
    <property type="molecule type" value="Genomic_DNA"/>
</dbReference>
<gene>
    <name evidence="2" type="ORF">CINCED_3A016384</name>
</gene>
<evidence type="ECO:0000313" key="2">
    <source>
        <dbReference type="EMBL" id="VVC40065.1"/>
    </source>
</evidence>
<evidence type="ECO:0000313" key="3">
    <source>
        <dbReference type="Proteomes" id="UP000325440"/>
    </source>
</evidence>
<feature type="compositionally biased region" description="Basic and acidic residues" evidence="1">
    <location>
        <begin position="70"/>
        <end position="85"/>
    </location>
</feature>
<proteinExistence type="predicted"/>
<feature type="region of interest" description="Disordered" evidence="1">
    <location>
        <begin position="70"/>
        <end position="95"/>
    </location>
</feature>